<dbReference type="Gene3D" id="6.10.250.170">
    <property type="match status" value="1"/>
</dbReference>
<comment type="pathway">
    <text evidence="2">Lipid metabolism; fatty acid beta-oxidation.</text>
</comment>
<proteinExistence type="predicted"/>
<comment type="catalytic activity">
    <reaction evidence="10">
        <text>(3Z)-decenoyl-CoA = (2E)-decenoyl-CoA</text>
        <dbReference type="Rhea" id="RHEA:77195"/>
        <dbReference type="ChEBI" id="CHEBI:61406"/>
        <dbReference type="ChEBI" id="CHEBI:195601"/>
    </reaction>
    <physiologicalReaction direction="left-to-right" evidence="10">
        <dbReference type="Rhea" id="RHEA:77196"/>
    </physiologicalReaction>
</comment>
<gene>
    <name evidence="17" type="ORF">DBV15_00970</name>
</gene>
<evidence type="ECO:0000256" key="11">
    <source>
        <dbReference type="ARBA" id="ARBA00051293"/>
    </source>
</evidence>
<evidence type="ECO:0000256" key="10">
    <source>
        <dbReference type="ARBA" id="ARBA00050938"/>
    </source>
</evidence>
<evidence type="ECO:0000256" key="7">
    <source>
        <dbReference type="ARBA" id="ARBA00023098"/>
    </source>
</evidence>
<dbReference type="PANTHER" id="PTHR11941">
    <property type="entry name" value="ENOYL-COA HYDRATASE-RELATED"/>
    <property type="match status" value="1"/>
</dbReference>
<keyword evidence="18" id="KW-1185">Reference proteome</keyword>
<evidence type="ECO:0000256" key="9">
    <source>
        <dbReference type="ARBA" id="ARBA00023235"/>
    </source>
</evidence>
<keyword evidence="8" id="KW-0496">Mitochondrion</keyword>
<evidence type="ECO:0000256" key="8">
    <source>
        <dbReference type="ARBA" id="ARBA00023128"/>
    </source>
</evidence>
<protein>
    <recommendedName>
        <fullName evidence="15">Enoyl-CoA delta isomerase 1, mitochondrial</fullName>
    </recommendedName>
    <alternativeName>
        <fullName evidence="16">3,2-trans-enoyl-CoA isomerase</fullName>
    </alternativeName>
</protein>
<keyword evidence="5" id="KW-0809">Transit peptide</keyword>
<dbReference type="InterPro" id="IPR001753">
    <property type="entry name" value="Enoyl-CoA_hydra/iso"/>
</dbReference>
<evidence type="ECO:0000256" key="15">
    <source>
        <dbReference type="ARBA" id="ARBA00068317"/>
    </source>
</evidence>
<comment type="catalytic activity">
    <reaction evidence="13">
        <text>(3Z)-octenoyl-CoA = (2E)-octenoyl-CoA</text>
        <dbReference type="Rhea" id="RHEA:46044"/>
        <dbReference type="ChEBI" id="CHEBI:62242"/>
        <dbReference type="ChEBI" id="CHEBI:85640"/>
    </reaction>
    <physiologicalReaction direction="left-to-right" evidence="13">
        <dbReference type="Rhea" id="RHEA:46045"/>
    </physiologicalReaction>
</comment>
<evidence type="ECO:0000256" key="16">
    <source>
        <dbReference type="ARBA" id="ARBA00083575"/>
    </source>
</evidence>
<evidence type="ECO:0000313" key="17">
    <source>
        <dbReference type="EMBL" id="TGZ32773.1"/>
    </source>
</evidence>
<evidence type="ECO:0000256" key="12">
    <source>
        <dbReference type="ARBA" id="ARBA00052376"/>
    </source>
</evidence>
<dbReference type="Pfam" id="PF00378">
    <property type="entry name" value="ECH_1"/>
    <property type="match status" value="1"/>
</dbReference>
<evidence type="ECO:0000256" key="13">
    <source>
        <dbReference type="ARBA" id="ARBA00052542"/>
    </source>
</evidence>
<evidence type="ECO:0000256" key="1">
    <source>
        <dbReference type="ARBA" id="ARBA00004305"/>
    </source>
</evidence>
<dbReference type="EMBL" id="QBLH01003812">
    <property type="protein sequence ID" value="TGZ32773.1"/>
    <property type="molecule type" value="Genomic_DNA"/>
</dbReference>
<comment type="function">
    <text evidence="14">Key enzyme of fatty acid beta-oxidation. Able to isomerize both 3-cis (3Z) and 3-trans (3E) double bonds into the 2-trans (2E) form in a range of enoyl-CoA species, with a preference for (3Z)-enoyl-CoAs over (3E)-enoyl-CoAs. The catalytic efficiency of this enzyme is not affected by the fatty acyl chain length.</text>
</comment>
<dbReference type="Gene3D" id="3.90.226.10">
    <property type="entry name" value="2-enoyl-CoA Hydratase, Chain A, domain 1"/>
    <property type="match status" value="1"/>
</dbReference>
<evidence type="ECO:0000256" key="5">
    <source>
        <dbReference type="ARBA" id="ARBA00022946"/>
    </source>
</evidence>
<dbReference type="AlphaFoldDB" id="A0A4S2JBQ8"/>
<evidence type="ECO:0000256" key="14">
    <source>
        <dbReference type="ARBA" id="ARBA00056147"/>
    </source>
</evidence>
<keyword evidence="7" id="KW-0443">Lipid metabolism</keyword>
<dbReference type="GO" id="GO:0006635">
    <property type="term" value="P:fatty acid beta-oxidation"/>
    <property type="evidence" value="ECO:0007669"/>
    <property type="project" value="TreeGrafter"/>
</dbReference>
<dbReference type="PANTHER" id="PTHR11941:SF45">
    <property type="entry name" value="ENOYL-COA DELTA ISOMERASE 1, MITOCHONDRIAL"/>
    <property type="match status" value="1"/>
</dbReference>
<dbReference type="InterPro" id="IPR029045">
    <property type="entry name" value="ClpP/crotonase-like_dom_sf"/>
</dbReference>
<evidence type="ECO:0000256" key="3">
    <source>
        <dbReference type="ARBA" id="ARBA00011233"/>
    </source>
</evidence>
<name>A0A4S2JBQ8_9HYME</name>
<keyword evidence="9 17" id="KW-0413">Isomerase</keyword>
<comment type="subcellular location">
    <subcellularLocation>
        <location evidence="1">Mitochondrion matrix</location>
    </subcellularLocation>
</comment>
<evidence type="ECO:0000256" key="2">
    <source>
        <dbReference type="ARBA" id="ARBA00005005"/>
    </source>
</evidence>
<comment type="subunit">
    <text evidence="3">Homotrimer.</text>
</comment>
<evidence type="ECO:0000313" key="18">
    <source>
        <dbReference type="Proteomes" id="UP000310200"/>
    </source>
</evidence>
<dbReference type="FunFam" id="3.90.226.10:FF:000034">
    <property type="entry name" value="Enoyl-CoA delta isomerase 1"/>
    <property type="match status" value="1"/>
</dbReference>
<evidence type="ECO:0000256" key="6">
    <source>
        <dbReference type="ARBA" id="ARBA00022990"/>
    </source>
</evidence>
<dbReference type="GO" id="GO:0004165">
    <property type="term" value="F:delta(3)-delta(2)-enoyl-CoA isomerase activity"/>
    <property type="evidence" value="ECO:0007669"/>
    <property type="project" value="UniProtKB-EC"/>
</dbReference>
<dbReference type="STRING" id="300112.A0A4S2JBQ8"/>
<dbReference type="CDD" id="cd06558">
    <property type="entry name" value="crotonase-like"/>
    <property type="match status" value="1"/>
</dbReference>
<comment type="catalytic activity">
    <reaction evidence="12">
        <text>(3Z)-dodecenoyl-CoA = (2E)-dodecenoyl-CoA</text>
        <dbReference type="Rhea" id="RHEA:23716"/>
        <dbReference type="ChEBI" id="CHEBI:57330"/>
        <dbReference type="ChEBI" id="CHEBI:58543"/>
        <dbReference type="EC" id="5.3.3.8"/>
    </reaction>
    <physiologicalReaction direction="left-to-right" evidence="12">
        <dbReference type="Rhea" id="RHEA:23717"/>
    </physiologicalReaction>
</comment>
<accession>A0A4S2JBQ8</accession>
<dbReference type="Proteomes" id="UP000310200">
    <property type="component" value="Unassembled WGS sequence"/>
</dbReference>
<keyword evidence="6" id="KW-0007">Acetylation</keyword>
<sequence>MTILKALIAGGQACLRRSYATGSKYIETTRDSDTGIEIISMARKPVNSLNTELLSELNAALVEAQNSRSKGVILTSSLPTVFSAGLDIMEMCTTDKQKLSDFWQMLQDTWLTIYGLTIPIATAINGASPAGGCLLAISSEYRVMVEGKHTIGLNETQLGIVAPKWFRDSYISVIGYRQAELALLRGSLFKPEKALELGLVDELAKDKTEAIEKCKNYILFYNNIPGLGRAVTKLELRNDVIQWLKNNKDADTNQFVSYTQSPKVQAGLKLYVEHLKQKQKQ</sequence>
<comment type="catalytic activity">
    <reaction evidence="11">
        <text>(2E)-tetradecenoyl-CoA = (3Z)-tetradecenoyl-CoA</text>
        <dbReference type="Rhea" id="RHEA:29847"/>
        <dbReference type="ChEBI" id="CHEBI:61405"/>
        <dbReference type="ChEBI" id="CHEBI:61968"/>
    </reaction>
    <physiologicalReaction direction="right-to-left" evidence="11">
        <dbReference type="Rhea" id="RHEA:29849"/>
    </physiologicalReaction>
</comment>
<evidence type="ECO:0000256" key="4">
    <source>
        <dbReference type="ARBA" id="ARBA00022832"/>
    </source>
</evidence>
<comment type="caution">
    <text evidence="17">The sequence shown here is derived from an EMBL/GenBank/DDBJ whole genome shotgun (WGS) entry which is preliminary data.</text>
</comment>
<keyword evidence="4" id="KW-0276">Fatty acid metabolism</keyword>
<organism evidence="17 18">
    <name type="scientific">Temnothorax longispinosus</name>
    <dbReference type="NCBI Taxonomy" id="300112"/>
    <lineage>
        <taxon>Eukaryota</taxon>
        <taxon>Metazoa</taxon>
        <taxon>Ecdysozoa</taxon>
        <taxon>Arthropoda</taxon>
        <taxon>Hexapoda</taxon>
        <taxon>Insecta</taxon>
        <taxon>Pterygota</taxon>
        <taxon>Neoptera</taxon>
        <taxon>Endopterygota</taxon>
        <taxon>Hymenoptera</taxon>
        <taxon>Apocrita</taxon>
        <taxon>Aculeata</taxon>
        <taxon>Formicoidea</taxon>
        <taxon>Formicidae</taxon>
        <taxon>Myrmicinae</taxon>
        <taxon>Temnothorax</taxon>
    </lineage>
</organism>
<dbReference type="SUPFAM" id="SSF52096">
    <property type="entry name" value="ClpP/crotonase"/>
    <property type="match status" value="1"/>
</dbReference>
<reference evidence="17 18" key="1">
    <citation type="journal article" date="2019" name="Philos. Trans. R. Soc. Lond., B, Biol. Sci.">
        <title>Ant behaviour and brain gene expression of defending hosts depend on the ecological success of the intruding social parasite.</title>
        <authorList>
            <person name="Kaur R."/>
            <person name="Stoldt M."/>
            <person name="Jongepier E."/>
            <person name="Feldmeyer B."/>
            <person name="Menzel F."/>
            <person name="Bornberg-Bauer E."/>
            <person name="Foitzik S."/>
        </authorList>
    </citation>
    <scope>NUCLEOTIDE SEQUENCE [LARGE SCALE GENOMIC DNA]</scope>
    <source>
        <tissue evidence="17">Whole body</tissue>
    </source>
</reference>
<dbReference type="GO" id="GO:0005759">
    <property type="term" value="C:mitochondrial matrix"/>
    <property type="evidence" value="ECO:0007669"/>
    <property type="project" value="UniProtKB-SubCell"/>
</dbReference>